<dbReference type="SUPFAM" id="SSF103481">
    <property type="entry name" value="Multidrug resistance efflux transporter EmrE"/>
    <property type="match status" value="1"/>
</dbReference>
<feature type="transmembrane region" description="Helical" evidence="1">
    <location>
        <begin position="104"/>
        <end position="122"/>
    </location>
</feature>
<keyword evidence="1" id="KW-0812">Transmembrane</keyword>
<feature type="transmembrane region" description="Helical" evidence="1">
    <location>
        <begin position="31"/>
        <end position="52"/>
    </location>
</feature>
<accession>A0A6C0DU98</accession>
<name>A0A6C0DU98_9ZZZZ</name>
<dbReference type="InterPro" id="IPR037185">
    <property type="entry name" value="EmrE-like"/>
</dbReference>
<dbReference type="EMBL" id="MN739668">
    <property type="protein sequence ID" value="QHT19609.1"/>
    <property type="molecule type" value="Genomic_DNA"/>
</dbReference>
<keyword evidence="1" id="KW-1133">Transmembrane helix</keyword>
<evidence type="ECO:0000259" key="2">
    <source>
        <dbReference type="Pfam" id="PF00892"/>
    </source>
</evidence>
<feature type="transmembrane region" description="Helical" evidence="1">
    <location>
        <begin position="129"/>
        <end position="146"/>
    </location>
</feature>
<feature type="domain" description="EamA" evidence="2">
    <location>
        <begin position="9"/>
        <end position="145"/>
    </location>
</feature>
<organism evidence="3">
    <name type="scientific">viral metagenome</name>
    <dbReference type="NCBI Taxonomy" id="1070528"/>
    <lineage>
        <taxon>unclassified sequences</taxon>
        <taxon>metagenomes</taxon>
        <taxon>organismal metagenomes</taxon>
    </lineage>
</organism>
<sequence>MYHYLFGLTALKSISPYFRKHVLTHLDSHDFFFINTLFIFGILSLFFIYRYLFDKSFDNSIKKITTMKFSHLVCIFMIALVTIISSITIMEFDKNYNTPLINSILMRIFSTIALVLVSIVIFKEKYTHLQMIGIAMTIAGVFLISNKSI</sequence>
<protein>
    <recommendedName>
        <fullName evidence="2">EamA domain-containing protein</fullName>
    </recommendedName>
</protein>
<dbReference type="Gene3D" id="1.10.3730.20">
    <property type="match status" value="1"/>
</dbReference>
<dbReference type="Pfam" id="PF00892">
    <property type="entry name" value="EamA"/>
    <property type="match status" value="1"/>
</dbReference>
<feature type="transmembrane region" description="Helical" evidence="1">
    <location>
        <begin position="72"/>
        <end position="92"/>
    </location>
</feature>
<keyword evidence="1" id="KW-0472">Membrane</keyword>
<reference evidence="3" key="1">
    <citation type="journal article" date="2020" name="Nature">
        <title>Giant virus diversity and host interactions through global metagenomics.</title>
        <authorList>
            <person name="Schulz F."/>
            <person name="Roux S."/>
            <person name="Paez-Espino D."/>
            <person name="Jungbluth S."/>
            <person name="Walsh D.A."/>
            <person name="Denef V.J."/>
            <person name="McMahon K.D."/>
            <person name="Konstantinidis K.T."/>
            <person name="Eloe-Fadrosh E.A."/>
            <person name="Kyrpides N.C."/>
            <person name="Woyke T."/>
        </authorList>
    </citation>
    <scope>NUCLEOTIDE SEQUENCE</scope>
    <source>
        <strain evidence="3">GVMAG-M-3300023174-5</strain>
    </source>
</reference>
<dbReference type="AlphaFoldDB" id="A0A6C0DU98"/>
<evidence type="ECO:0000313" key="3">
    <source>
        <dbReference type="EMBL" id="QHT19609.1"/>
    </source>
</evidence>
<dbReference type="InterPro" id="IPR000620">
    <property type="entry name" value="EamA_dom"/>
</dbReference>
<proteinExistence type="predicted"/>
<evidence type="ECO:0000256" key="1">
    <source>
        <dbReference type="SAM" id="Phobius"/>
    </source>
</evidence>
<dbReference type="GO" id="GO:0016020">
    <property type="term" value="C:membrane"/>
    <property type="evidence" value="ECO:0007669"/>
    <property type="project" value="InterPro"/>
</dbReference>